<dbReference type="Pfam" id="PF04413">
    <property type="entry name" value="Glycos_transf_N"/>
    <property type="match status" value="1"/>
</dbReference>
<dbReference type="InterPro" id="IPR038107">
    <property type="entry name" value="Glycos_transf_N_sf"/>
</dbReference>
<organism evidence="4">
    <name type="scientific">marine metagenome</name>
    <dbReference type="NCBI Taxonomy" id="408172"/>
    <lineage>
        <taxon>unclassified sequences</taxon>
        <taxon>metagenomes</taxon>
        <taxon>ecological metagenomes</taxon>
    </lineage>
</organism>
<dbReference type="GO" id="GO:0005886">
    <property type="term" value="C:plasma membrane"/>
    <property type="evidence" value="ECO:0007669"/>
    <property type="project" value="TreeGrafter"/>
</dbReference>
<dbReference type="PANTHER" id="PTHR42755:SF1">
    <property type="entry name" value="3-DEOXY-D-MANNO-OCTULOSONIC ACID TRANSFERASE, MITOCHONDRIAL-RELATED"/>
    <property type="match status" value="1"/>
</dbReference>
<dbReference type="GO" id="GO:0016740">
    <property type="term" value="F:transferase activity"/>
    <property type="evidence" value="ECO:0007669"/>
    <property type="project" value="UniProtKB-KW"/>
</dbReference>
<evidence type="ECO:0000313" key="4">
    <source>
        <dbReference type="EMBL" id="SVE33116.1"/>
    </source>
</evidence>
<keyword evidence="2" id="KW-0812">Transmembrane</keyword>
<evidence type="ECO:0000259" key="3">
    <source>
        <dbReference type="Pfam" id="PF04413"/>
    </source>
</evidence>
<evidence type="ECO:0000256" key="1">
    <source>
        <dbReference type="ARBA" id="ARBA00022679"/>
    </source>
</evidence>
<dbReference type="AlphaFoldDB" id="A0A383CL39"/>
<dbReference type="Gene3D" id="3.40.50.11720">
    <property type="entry name" value="3-Deoxy-D-manno-octulosonic-acid transferase, N-terminal domain"/>
    <property type="match status" value="1"/>
</dbReference>
<keyword evidence="2" id="KW-1133">Transmembrane helix</keyword>
<protein>
    <recommendedName>
        <fullName evidence="3">3-deoxy-D-manno-octulosonic-acid transferase N-terminal domain-containing protein</fullName>
    </recommendedName>
</protein>
<dbReference type="EMBL" id="UINC01209896">
    <property type="protein sequence ID" value="SVE33116.1"/>
    <property type="molecule type" value="Genomic_DNA"/>
</dbReference>
<dbReference type="InterPro" id="IPR007507">
    <property type="entry name" value="Glycos_transf_N"/>
</dbReference>
<dbReference type="GO" id="GO:0009245">
    <property type="term" value="P:lipid A biosynthetic process"/>
    <property type="evidence" value="ECO:0007669"/>
    <property type="project" value="TreeGrafter"/>
</dbReference>
<accession>A0A383CL39</accession>
<proteinExistence type="predicted"/>
<dbReference type="InterPro" id="IPR039901">
    <property type="entry name" value="Kdotransferase"/>
</dbReference>
<dbReference type="SUPFAM" id="SSF53756">
    <property type="entry name" value="UDP-Glycosyltransferase/glycogen phosphorylase"/>
    <property type="match status" value="1"/>
</dbReference>
<dbReference type="PANTHER" id="PTHR42755">
    <property type="entry name" value="3-DEOXY-MANNO-OCTULOSONATE CYTIDYLYLTRANSFERASE"/>
    <property type="match status" value="1"/>
</dbReference>
<sequence>MIYIYHLISVFAVLLIVPCFTIFSLFSRNKWRRLHNHFGLVSLNDTPRKTQKTLWFHALSLGEVVGATPTIRLLRKNRPQDRIVVSVTTDSGFEAAKRKLPDIDALFFFPLDCFPFNWVAIRKIQPDLFVLVDTGFWPGFIHLLHLKGVPALLFNGRISRRSLLRYRMLGSLFAKLFNWFTILCMPNPHSRDRLESI</sequence>
<reference evidence="4" key="1">
    <citation type="submission" date="2018-05" db="EMBL/GenBank/DDBJ databases">
        <authorList>
            <person name="Lanie J.A."/>
            <person name="Ng W.-L."/>
            <person name="Kazmierczak K.M."/>
            <person name="Andrzejewski T.M."/>
            <person name="Davidsen T.M."/>
            <person name="Wayne K.J."/>
            <person name="Tettelin H."/>
            <person name="Glass J.I."/>
            <person name="Rusch D."/>
            <person name="Podicherti R."/>
            <person name="Tsui H.-C.T."/>
            <person name="Winkler M.E."/>
        </authorList>
    </citation>
    <scope>NUCLEOTIDE SEQUENCE</scope>
</reference>
<feature type="transmembrane region" description="Helical" evidence="2">
    <location>
        <begin position="6"/>
        <end position="26"/>
    </location>
</feature>
<gene>
    <name evidence="4" type="ORF">METZ01_LOCUS485970</name>
</gene>
<keyword evidence="1" id="KW-0808">Transferase</keyword>
<keyword evidence="2" id="KW-0472">Membrane</keyword>
<evidence type="ECO:0000256" key="2">
    <source>
        <dbReference type="SAM" id="Phobius"/>
    </source>
</evidence>
<feature type="domain" description="3-deoxy-D-manno-octulosonic-acid transferase N-terminal" evidence="3">
    <location>
        <begin position="33"/>
        <end position="196"/>
    </location>
</feature>
<name>A0A383CL39_9ZZZZ</name>
<feature type="non-terminal residue" evidence="4">
    <location>
        <position position="197"/>
    </location>
</feature>